<dbReference type="PANTHER" id="PTHR21461:SF69">
    <property type="entry name" value="GLYCOSYLTRANSFERASE FAMILY 92 PROTEIN"/>
    <property type="match status" value="1"/>
</dbReference>
<dbReference type="InterPro" id="IPR029044">
    <property type="entry name" value="Nucleotide-diphossugar_trans"/>
</dbReference>
<dbReference type="HOGENOM" id="CLU_035905_1_0_5"/>
<gene>
    <name evidence="4" type="ORF">SKA53_06042</name>
</gene>
<keyword evidence="2" id="KW-0812">Transmembrane</keyword>
<dbReference type="GO" id="GO:0016020">
    <property type="term" value="C:membrane"/>
    <property type="evidence" value="ECO:0007669"/>
    <property type="project" value="UniProtKB-SubCell"/>
</dbReference>
<dbReference type="GO" id="GO:0005737">
    <property type="term" value="C:cytoplasm"/>
    <property type="evidence" value="ECO:0007669"/>
    <property type="project" value="TreeGrafter"/>
</dbReference>
<evidence type="ECO:0000256" key="2">
    <source>
        <dbReference type="ARBA" id="ARBA00022692"/>
    </source>
</evidence>
<evidence type="ECO:0000313" key="5">
    <source>
        <dbReference type="Proteomes" id="UP000004507"/>
    </source>
</evidence>
<evidence type="ECO:0000313" key="4">
    <source>
        <dbReference type="EMBL" id="EAQ05641.1"/>
    </source>
</evidence>
<dbReference type="Pfam" id="PF13704">
    <property type="entry name" value="Glyco_tranf_2_4"/>
    <property type="match status" value="1"/>
</dbReference>
<dbReference type="RefSeq" id="WP_007205161.1">
    <property type="nucleotide sequence ID" value="NZ_CH672414.1"/>
</dbReference>
<keyword evidence="3" id="KW-0472">Membrane</keyword>
<evidence type="ECO:0000256" key="1">
    <source>
        <dbReference type="ARBA" id="ARBA00004167"/>
    </source>
</evidence>
<dbReference type="GO" id="GO:0016757">
    <property type="term" value="F:glycosyltransferase activity"/>
    <property type="evidence" value="ECO:0007669"/>
    <property type="project" value="TreeGrafter"/>
</dbReference>
<dbReference type="AlphaFoldDB" id="A3V7J1"/>
<comment type="caution">
    <text evidence="4">The sequence shown here is derived from an EMBL/GenBank/DDBJ whole genome shotgun (WGS) entry which is preliminary data.</text>
</comment>
<accession>A3V7J1</accession>
<organism evidence="4 5">
    <name type="scientific">Yoonia vestfoldensis SKA53</name>
    <dbReference type="NCBI Taxonomy" id="314232"/>
    <lineage>
        <taxon>Bacteria</taxon>
        <taxon>Pseudomonadati</taxon>
        <taxon>Pseudomonadota</taxon>
        <taxon>Alphaproteobacteria</taxon>
        <taxon>Rhodobacterales</taxon>
        <taxon>Paracoccaceae</taxon>
        <taxon>Yoonia</taxon>
    </lineage>
</organism>
<keyword evidence="3" id="KW-1133">Transmembrane helix</keyword>
<dbReference type="EMBL" id="AAMS01000007">
    <property type="protein sequence ID" value="EAQ05641.1"/>
    <property type="molecule type" value="Genomic_DNA"/>
</dbReference>
<keyword evidence="5" id="KW-1185">Reference proteome</keyword>
<keyword evidence="4" id="KW-0808">Transferase</keyword>
<dbReference type="Proteomes" id="UP000004507">
    <property type="component" value="Unassembled WGS sequence"/>
</dbReference>
<name>A3V7J1_9RHOB</name>
<dbReference type="PANTHER" id="PTHR21461">
    <property type="entry name" value="GLYCOSYLTRANSFERASE FAMILY 92 PROTEIN"/>
    <property type="match status" value="1"/>
</dbReference>
<dbReference type="eggNOG" id="COG0463">
    <property type="taxonomic scope" value="Bacteria"/>
</dbReference>
<dbReference type="STRING" id="314232.SKA53_06042"/>
<evidence type="ECO:0000256" key="3">
    <source>
        <dbReference type="ARBA" id="ARBA00022989"/>
    </source>
</evidence>
<dbReference type="OrthoDB" id="4964299at2"/>
<reference evidence="4 5" key="1">
    <citation type="submission" date="2006-01" db="EMBL/GenBank/DDBJ databases">
        <authorList>
            <person name="Hagstrom A."/>
            <person name="Ferriera S."/>
            <person name="Johnson J."/>
            <person name="Kravitz S."/>
            <person name="Halpern A."/>
            <person name="Remington K."/>
            <person name="Beeson K."/>
            <person name="Tran B."/>
            <person name="Rogers Y.-H."/>
            <person name="Friedman R."/>
            <person name="Venter J.C."/>
        </authorList>
    </citation>
    <scope>NUCLEOTIDE SEQUENCE [LARGE SCALE GENOMIC DNA]</scope>
    <source>
        <strain evidence="4 5">SKA53</strain>
    </source>
</reference>
<sequence>MRFAQMGCDGVNTYTSATLITCLRDEGPFLIEWLAYHRAIGFDRFIIGANDCTDGSHDMLLRLAEMGEVIYLPFSRDPAGKGPQHQFADLLAATDHIKNGEWLAWLDMDEFLLVHRGDGTVQTLIRDLRKADGIRINWRYFGVPAGVKWPGRQIHPDLCRCAPADLALDGRLGHQTFKSLYRHRDGLAFYWHGPIYSAASLERQPDWRDGNGKAQRRRAWPRKRVKIQADLELVATSFVRHGWAQINHYATRHPAFAHMRRQRGRGSAYVPTDPTMPHYQDFAARHSDAYFATYNQHSHHDPRILRHLPACDAQMERLLADRALRHWHEHALRHLPTEALAKPVA</sequence>
<comment type="subcellular location">
    <subcellularLocation>
        <location evidence="1">Membrane</location>
        <topology evidence="1">Single-pass membrane protein</topology>
    </subcellularLocation>
</comment>
<dbReference type="SUPFAM" id="SSF53448">
    <property type="entry name" value="Nucleotide-diphospho-sugar transferases"/>
    <property type="match status" value="1"/>
</dbReference>
<proteinExistence type="predicted"/>
<protein>
    <submittedName>
        <fullName evidence="4">Glycosyltransferase, group 2 family protein</fullName>
    </submittedName>
</protein>